<keyword evidence="1" id="KW-0805">Transcription regulation</keyword>
<dbReference type="InterPro" id="IPR011711">
    <property type="entry name" value="GntR_C"/>
</dbReference>
<dbReference type="InterPro" id="IPR036388">
    <property type="entry name" value="WH-like_DNA-bd_sf"/>
</dbReference>
<dbReference type="PROSITE" id="PS50949">
    <property type="entry name" value="HTH_GNTR"/>
    <property type="match status" value="1"/>
</dbReference>
<accession>A0A327KYE4</accession>
<name>A0A327KYE4_9BRAD</name>
<comment type="caution">
    <text evidence="6">The sequence shown here is derived from an EMBL/GenBank/DDBJ whole genome shotgun (WGS) entry which is preliminary data.</text>
</comment>
<dbReference type="SUPFAM" id="SSF46785">
    <property type="entry name" value="Winged helix' DNA-binding domain"/>
    <property type="match status" value="1"/>
</dbReference>
<sequence length="265" mass="29142">MCTFSGINVHISAARRERRVPTRQSRATKADPQTDAAIHAAIARAVMDGSLRAGTKLAEHRLAEIFGVSRERIRKVLHRLGAERRIEIIPNRGARVPQPTLTEIREIYEAHRVLEAGVLMALVPRLDEAILARLDAHLAEERAAAERGDRSASVRLSGAFHLLLVDAVGNAELSRILRDLLSRSSVMVSVYEPASQSICAVDEHGVIVDALRARDVAHAVALSAHHFQHVEQRLRLDPGPAAATDLEAAFRPYAPPKPTRARRAR</sequence>
<dbReference type="Proteomes" id="UP000249130">
    <property type="component" value="Unassembled WGS sequence"/>
</dbReference>
<dbReference type="InterPro" id="IPR000524">
    <property type="entry name" value="Tscrpt_reg_HTH_GntR"/>
</dbReference>
<evidence type="ECO:0000313" key="7">
    <source>
        <dbReference type="Proteomes" id="UP000249130"/>
    </source>
</evidence>
<evidence type="ECO:0000259" key="5">
    <source>
        <dbReference type="PROSITE" id="PS50949"/>
    </source>
</evidence>
<dbReference type="AlphaFoldDB" id="A0A327KYE4"/>
<dbReference type="GO" id="GO:0003700">
    <property type="term" value="F:DNA-binding transcription factor activity"/>
    <property type="evidence" value="ECO:0007669"/>
    <property type="project" value="InterPro"/>
</dbReference>
<evidence type="ECO:0000256" key="2">
    <source>
        <dbReference type="ARBA" id="ARBA00023125"/>
    </source>
</evidence>
<dbReference type="SMART" id="SM00345">
    <property type="entry name" value="HTH_GNTR"/>
    <property type="match status" value="1"/>
</dbReference>
<dbReference type="GO" id="GO:0003677">
    <property type="term" value="F:DNA binding"/>
    <property type="evidence" value="ECO:0007669"/>
    <property type="project" value="UniProtKB-KW"/>
</dbReference>
<dbReference type="OrthoDB" id="7618373at2"/>
<gene>
    <name evidence="6" type="ORF">CH341_18755</name>
</gene>
<feature type="domain" description="HTH gntR-type" evidence="5">
    <location>
        <begin position="32"/>
        <end position="99"/>
    </location>
</feature>
<dbReference type="InterPro" id="IPR008920">
    <property type="entry name" value="TF_FadR/GntR_C"/>
</dbReference>
<dbReference type="SMART" id="SM00895">
    <property type="entry name" value="FCD"/>
    <property type="match status" value="1"/>
</dbReference>
<keyword evidence="2" id="KW-0238">DNA-binding</keyword>
<evidence type="ECO:0000256" key="1">
    <source>
        <dbReference type="ARBA" id="ARBA00023015"/>
    </source>
</evidence>
<dbReference type="EMBL" id="NPEX01000141">
    <property type="protein sequence ID" value="RAI42595.1"/>
    <property type="molecule type" value="Genomic_DNA"/>
</dbReference>
<evidence type="ECO:0000256" key="3">
    <source>
        <dbReference type="ARBA" id="ARBA00023163"/>
    </source>
</evidence>
<dbReference type="InterPro" id="IPR036390">
    <property type="entry name" value="WH_DNA-bd_sf"/>
</dbReference>
<evidence type="ECO:0000256" key="4">
    <source>
        <dbReference type="SAM" id="MobiDB-lite"/>
    </source>
</evidence>
<dbReference type="Pfam" id="PF07729">
    <property type="entry name" value="FCD"/>
    <property type="match status" value="1"/>
</dbReference>
<dbReference type="PANTHER" id="PTHR43537">
    <property type="entry name" value="TRANSCRIPTIONAL REGULATOR, GNTR FAMILY"/>
    <property type="match status" value="1"/>
</dbReference>
<protein>
    <submittedName>
        <fullName evidence="6">GntR family transcriptional regulator</fullName>
    </submittedName>
</protein>
<dbReference type="Gene3D" id="1.20.120.530">
    <property type="entry name" value="GntR ligand-binding domain-like"/>
    <property type="match status" value="1"/>
</dbReference>
<organism evidence="6 7">
    <name type="scientific">Rhodoplanes roseus</name>
    <dbReference type="NCBI Taxonomy" id="29409"/>
    <lineage>
        <taxon>Bacteria</taxon>
        <taxon>Pseudomonadati</taxon>
        <taxon>Pseudomonadota</taxon>
        <taxon>Alphaproteobacteria</taxon>
        <taxon>Hyphomicrobiales</taxon>
        <taxon>Nitrobacteraceae</taxon>
        <taxon>Rhodoplanes</taxon>
    </lineage>
</organism>
<dbReference type="Pfam" id="PF00392">
    <property type="entry name" value="GntR"/>
    <property type="match status" value="1"/>
</dbReference>
<feature type="region of interest" description="Disordered" evidence="4">
    <location>
        <begin position="15"/>
        <end position="34"/>
    </location>
</feature>
<keyword evidence="3" id="KW-0804">Transcription</keyword>
<dbReference type="Gene3D" id="1.10.10.10">
    <property type="entry name" value="Winged helix-like DNA-binding domain superfamily/Winged helix DNA-binding domain"/>
    <property type="match status" value="1"/>
</dbReference>
<keyword evidence="7" id="KW-1185">Reference proteome</keyword>
<dbReference type="SUPFAM" id="SSF48008">
    <property type="entry name" value="GntR ligand-binding domain-like"/>
    <property type="match status" value="1"/>
</dbReference>
<proteinExistence type="predicted"/>
<dbReference type="PANTHER" id="PTHR43537:SF53">
    <property type="entry name" value="HTH-TYPE TRANSCRIPTIONAL REPRESSOR NANR"/>
    <property type="match status" value="1"/>
</dbReference>
<evidence type="ECO:0000313" key="6">
    <source>
        <dbReference type="EMBL" id="RAI42595.1"/>
    </source>
</evidence>
<reference evidence="6 7" key="1">
    <citation type="submission" date="2017-07" db="EMBL/GenBank/DDBJ databases">
        <title>Draft Genome Sequences of Select Purple Nonsulfur Bacteria.</title>
        <authorList>
            <person name="Lasarre B."/>
            <person name="Mckinlay J.B."/>
        </authorList>
    </citation>
    <scope>NUCLEOTIDE SEQUENCE [LARGE SCALE GENOMIC DNA]</scope>
    <source>
        <strain evidence="6 7">DSM 5909</strain>
    </source>
</reference>